<evidence type="ECO:0000313" key="3">
    <source>
        <dbReference type="Proteomes" id="UP000234681"/>
    </source>
</evidence>
<accession>A6HYJ1</accession>
<feature type="transmembrane region" description="Helical" evidence="1">
    <location>
        <begin position="32"/>
        <end position="49"/>
    </location>
</feature>
<name>A6HYJ1_RAT</name>
<keyword evidence="1" id="KW-1133">Transmembrane helix</keyword>
<dbReference type="AlphaFoldDB" id="A6HYJ1"/>
<sequence length="102" mass="11077">MPGAGGGRTAYVPPELCHWPGPLFSVMAFGDWFGYFGVSVAPGHWLYLYENLRMVDMSNFGIFLACLGSLEGSSKKCLSHLGVVAHTCYPSTWEGKAGRSEL</sequence>
<keyword evidence="1" id="KW-0812">Transmembrane</keyword>
<reference evidence="2" key="2">
    <citation type="submission" date="2005-07" db="EMBL/GenBank/DDBJ databases">
        <authorList>
            <person name="Mural R.J."/>
            <person name="Li P.W."/>
            <person name="Adams M.D."/>
            <person name="Amanatides P.G."/>
            <person name="Baden-Tillson H."/>
            <person name="Barnstead M."/>
            <person name="Chin S.H."/>
            <person name="Dew I."/>
            <person name="Evans C.A."/>
            <person name="Ferriera S."/>
            <person name="Flanigan M."/>
            <person name="Fosler C."/>
            <person name="Glodek A."/>
            <person name="Gu Z."/>
            <person name="Holt R.A."/>
            <person name="Jennings D."/>
            <person name="Kraft C.L."/>
            <person name="Lu F."/>
            <person name="Nguyen T."/>
            <person name="Nusskern D.R."/>
            <person name="Pfannkoch C.M."/>
            <person name="Sitter C."/>
            <person name="Sutton G.G."/>
            <person name="Venter J.C."/>
            <person name="Wang Z."/>
            <person name="Woodage T."/>
            <person name="Zheng X.H."/>
            <person name="Zhong F."/>
        </authorList>
    </citation>
    <scope>NUCLEOTIDE SEQUENCE</scope>
    <source>
        <strain evidence="2">BN</strain>
        <strain evidence="3">BN, Sprague-Dawley</strain>
    </source>
</reference>
<protein>
    <submittedName>
        <fullName evidence="2">RCG47979, isoform CRA_a</fullName>
    </submittedName>
</protein>
<reference evidence="3" key="3">
    <citation type="submission" date="2005-09" db="EMBL/GenBank/DDBJ databases">
        <authorList>
            <person name="Mural R.J."/>
            <person name="Li P.W."/>
            <person name="Adams M.D."/>
            <person name="Amanatides P.G."/>
            <person name="Baden-Tillson H."/>
            <person name="Barnstead M."/>
            <person name="Chin S.H."/>
            <person name="Dew I."/>
            <person name="Evans C.A."/>
            <person name="Ferriera S."/>
            <person name="Flanigan M."/>
            <person name="Fosler C."/>
            <person name="Glodek A."/>
            <person name="Gu Z."/>
            <person name="Holt R.A."/>
            <person name="Jennings D."/>
            <person name="Kraft C.L."/>
            <person name="Lu F."/>
            <person name="Nguyen T."/>
            <person name="Nusskern D.R."/>
            <person name="Pfannkoch C.M."/>
            <person name="Sitter C."/>
            <person name="Sutton G.G."/>
            <person name="Venter J.C."/>
            <person name="Wang Z."/>
            <person name="Woodage T."/>
            <person name="Zheng X.H."/>
            <person name="Zhong F."/>
        </authorList>
    </citation>
    <scope>NUCLEOTIDE SEQUENCE [LARGE SCALE GENOMIC DNA]</scope>
    <source>
        <strain>BN</strain>
        <strain evidence="3">Sprague-Dawley</strain>
    </source>
</reference>
<dbReference type="EMBL" id="CH473953">
    <property type="protein sequence ID" value="EDM12273.1"/>
    <property type="molecule type" value="Genomic_DNA"/>
</dbReference>
<dbReference type="EMBL" id="CH473953">
    <property type="protein sequence ID" value="EDM12271.1"/>
    <property type="molecule type" value="Genomic_DNA"/>
</dbReference>
<dbReference type="Proteomes" id="UP000234681">
    <property type="component" value="Chromosome 1"/>
</dbReference>
<keyword evidence="1" id="KW-0472">Membrane</keyword>
<evidence type="ECO:0000256" key="1">
    <source>
        <dbReference type="SAM" id="Phobius"/>
    </source>
</evidence>
<dbReference type="EMBL" id="CH473953">
    <property type="protein sequence ID" value="EDM12272.1"/>
    <property type="molecule type" value="Genomic_DNA"/>
</dbReference>
<gene>
    <name evidence="2" type="ORF">rCG_47979</name>
</gene>
<evidence type="ECO:0000313" key="2">
    <source>
        <dbReference type="EMBL" id="EDM12272.1"/>
    </source>
</evidence>
<reference evidence="2" key="1">
    <citation type="journal article" date="2005" name="Genome Res.">
        <title>Gene and alternative splicing annotation with AIR.</title>
        <authorList>
            <person name="Florea L."/>
            <person name="Di Francesco V."/>
            <person name="Miller J."/>
            <person name="Turner R."/>
            <person name="Yao A."/>
            <person name="Harris M."/>
            <person name="Walenz B."/>
            <person name="Mobarry C."/>
            <person name="Merkulov G.V."/>
            <person name="Charlab R."/>
            <person name="Dew I."/>
            <person name="Deng Z."/>
            <person name="Istrail S."/>
            <person name="Li P."/>
            <person name="Sutton G."/>
        </authorList>
    </citation>
    <scope>NUCLEOTIDE SEQUENCE</scope>
    <source>
        <strain evidence="2">BN</strain>
    </source>
</reference>
<organism evidence="2 3">
    <name type="scientific">Rattus norvegicus</name>
    <name type="common">Rat</name>
    <dbReference type="NCBI Taxonomy" id="10116"/>
    <lineage>
        <taxon>Eukaryota</taxon>
        <taxon>Metazoa</taxon>
        <taxon>Chordata</taxon>
        <taxon>Craniata</taxon>
        <taxon>Vertebrata</taxon>
        <taxon>Euteleostomi</taxon>
        <taxon>Mammalia</taxon>
        <taxon>Eutheria</taxon>
        <taxon>Euarchontoglires</taxon>
        <taxon>Glires</taxon>
        <taxon>Rodentia</taxon>
        <taxon>Myomorpha</taxon>
        <taxon>Muroidea</taxon>
        <taxon>Muridae</taxon>
        <taxon>Murinae</taxon>
        <taxon>Rattus</taxon>
    </lineage>
</organism>
<proteinExistence type="predicted"/>